<sequence length="2308" mass="259936">MKRQLYFLFLTTILILESVLAQTFPVTIVPQNVPPAPIYFSSYADVSSINGPLRLQILLNDLFQSNREIRLKAFFEGNGIRFESNDIVVDALSLFIEGGIPLNLTSAELAPYFDFKNITGISPSVYGQPIPEGSYQFCFEVYDSLTGARISQKTCTTTYIFQNEPPILIAPNNKIEVREQNPLNLFFQWTPRHINVSNVQYELSIVEIWDQTIDPQAAFLASPPIFQTTTINTSYLYGPADPLLLSNKRYAWRVQAKALNGAEEIGIFNNNGFSEIFWFNYIAPCETPDNVQHEVKGAQQANITWEDFTTDIPQFTVRYREKGKNNEWFFTKTTGNWVTLWDLRPDATYEYQVSKKCAISESEYSVLQTFTTLLEDDEESLINCGISPDLNIDNMEPLEQLLPGNIFNAGDFPVKVTEVSGTNGRFTGKGYVSFPYFKNIKVAVNFTNIFVNNENELAEGTVITVYDPTWGNILDIDEVIDVGEDIVDVFTGGDNETINLDYDIDENDISIVDGQIVITKPDGTTDTFDYDEGDSYTITDANGDSYTIDRDGNISQTGQSDPSPQLTADNTDGIRKGPHTGTIEDSYVDMITNDDVSVTFRTGDDTRFALDLANNEYENANYPKISSTSGQSYYPAHKAAVQGENDIFYADIKISNSQINIDSLIIKTVKNTTIKHERVSGTNTFKITISGVNPCRTEECVVTYLDPSSNKYKIAANFFIHHIIKQNEIPIQVVTVNGGNNISNFEQGLNSIFGVAGGRFKVKPNVIDITIAQSSWDQNNNNIIDYDGSGLLSDYPTELKNIYQEFKKQYPDYDSRQYFIFVLGKDLKVSKPLSGFMPKARQWGFVFENHLGKGLEKKDTALKVAAHELGHGVFKLTHPFGEDFNNSGNASTWLMDYGDGTELGYPNWATMSDPDLDLFLFQDDSGGESAIVTNIEALKKFANKDGTFTFLSLAGRPITLPQNITKVVFSTGDTFKLNDCSDFTIVPFGTLKEFAIGKKVYVKCGICGQDNFTGYSAKGSGCSEKYIDQFTSNNYSSAIIGYPRISKSNTNIYFKVGKIDIKPNEGGYTGKIKKYDFLTDKLKSTSNFEDIEVTFDPDYDDEVKQFIANHIDASGFDGSKFYDNDAYVFIHATQLQEHQILKGCFKTGVPGEILKNITRTYQEVTSFNNGTPQYSDKEEIIFKPSHEEGASKFNALSLVKHWEKYDINYYAEIAKKVKDFNIKKDADASHILSIFSSVFDTENINNVQSDNWDCFWDQLSFQDKINILKAFTVDFIDSEGDYSFQSYYDSLREDVFYFATITTDDIGNETENLIYKIFIDADKSNVNKQLLLDFLRDHDADGNNDFLVLKGLFDMLNDEFIFDNDNPQLDKVIELINKWLLDELTNGGSKRREIDQNISDYDVYTNNIRNEFDLGELSNFNVIPIRNFDFTGTADIQSDGDHTLFYKLDSKFLLAKRSIDISVTSNYIDFSKIEDYWKWISSNSTIFQNNYSPYDFVILNILEDFEVNGKEFKRHDKIIVPAITLHWISKAINGKNQAVAARVFLDCIAIISAPFTAGASTLLLVTEIGLATIDIVIATNEEEFIKQYGQEGLNTWNAIYGIYNLGLAVKSISGIFKFKTKPTSLNTLANDNVLIEGFTLSTNTARKNAEALLKEGNIIQIKDFIGRIDDVLKAINSGKFNRVQNVTRIYEELLNIRIQLFLSMDDAIKNIALTVNKGNLVVKEGEKTITTLSKIDFVDNTISLTGNNIQLLPQNVTITKKVGTLNSVTTKSSDITTGLQFLQNGKMIAGDIDIVKDVSTGKYYLKPILNNAVIKAEVFTSATNPKNISWTNNIEGFRSTIDAKTIWNNVSKEHSFFIKDDYIIKIDNLGDQKTGNLVFGKFDELTGRGELLGVYEGIHNIDVVNDFGFNRLLSKLKAYHGQCSGGSCVNLNVSSGAAIISNPSTTTTIVGNYKRYPWFQGDMKELIPELLGDLKTQQFGPKKGGYNVLNVADEKITDWTKFWEEYNKPWLMAAINRSDDIWAASNPMELNLLFKSLDDVPVNRIRTPQDLADYLKTLKDQVVLKQITGFGNEVKLLSEQGYVYDTIKFRFIKNINNSSNIVKKIVQPVNINDLGKANINKFSLIDEAGNITGELKRVIGKGGKELRYFYTDFIGGNGLIKNQQYKMSPSHIPNYEIIDPSLYLEYSKLKSKDILYGDLQMPKVVNNNVSGLGKIMNTDAFKLLDNKVEIDGFYGLFKKDVNLYKDYGGESINLTKFKEALNQGMTKEQAAFETTIGKFAKEKGFNKVEFDPDFTIDNLDEVHIIFYK</sequence>
<dbReference type="InterPro" id="IPR013783">
    <property type="entry name" value="Ig-like_fold"/>
</dbReference>
<proteinExistence type="predicted"/>
<dbReference type="RefSeq" id="WP_140589695.1">
    <property type="nucleotide sequence ID" value="NZ_VFWZ01000001.1"/>
</dbReference>
<dbReference type="SUPFAM" id="SSF49265">
    <property type="entry name" value="Fibronectin type III"/>
    <property type="match status" value="1"/>
</dbReference>
<evidence type="ECO:0000256" key="1">
    <source>
        <dbReference type="SAM" id="MobiDB-lite"/>
    </source>
</evidence>
<evidence type="ECO:0000259" key="2">
    <source>
        <dbReference type="PROSITE" id="PS50853"/>
    </source>
</evidence>
<feature type="compositionally biased region" description="Polar residues" evidence="1">
    <location>
        <begin position="553"/>
        <end position="570"/>
    </location>
</feature>
<evidence type="ECO:0000313" key="4">
    <source>
        <dbReference type="Proteomes" id="UP000315540"/>
    </source>
</evidence>
<feature type="domain" description="Fibronectin type-III" evidence="2">
    <location>
        <begin position="287"/>
        <end position="375"/>
    </location>
</feature>
<name>A0A504JR92_9FLAO</name>
<dbReference type="CDD" id="cd00063">
    <property type="entry name" value="FN3"/>
    <property type="match status" value="1"/>
</dbReference>
<dbReference type="PROSITE" id="PS50853">
    <property type="entry name" value="FN3"/>
    <property type="match status" value="1"/>
</dbReference>
<reference evidence="3 4" key="1">
    <citation type="submission" date="2019-06" db="EMBL/GenBank/DDBJ databases">
        <authorList>
            <person name="Meng X."/>
        </authorList>
    </citation>
    <scope>NUCLEOTIDE SEQUENCE [LARGE SCALE GENOMIC DNA]</scope>
    <source>
        <strain evidence="3 4">M625</strain>
    </source>
</reference>
<dbReference type="EMBL" id="VFWZ01000001">
    <property type="protein sequence ID" value="TPN89251.1"/>
    <property type="molecule type" value="Genomic_DNA"/>
</dbReference>
<dbReference type="InterPro" id="IPR036116">
    <property type="entry name" value="FN3_sf"/>
</dbReference>
<gene>
    <name evidence="3" type="ORF">FHK87_03215</name>
</gene>
<dbReference type="InterPro" id="IPR003961">
    <property type="entry name" value="FN3_dom"/>
</dbReference>
<organism evidence="3 4">
    <name type="scientific">Aquimarina algicola</name>
    <dbReference type="NCBI Taxonomy" id="2589995"/>
    <lineage>
        <taxon>Bacteria</taxon>
        <taxon>Pseudomonadati</taxon>
        <taxon>Bacteroidota</taxon>
        <taxon>Flavobacteriia</taxon>
        <taxon>Flavobacteriales</taxon>
        <taxon>Flavobacteriaceae</taxon>
        <taxon>Aquimarina</taxon>
    </lineage>
</organism>
<dbReference type="OrthoDB" id="1521695at2"/>
<protein>
    <submittedName>
        <fullName evidence="3">Fibronectin type III domain-containing protein</fullName>
    </submittedName>
</protein>
<dbReference type="Gene3D" id="2.60.40.10">
    <property type="entry name" value="Immunoglobulins"/>
    <property type="match status" value="2"/>
</dbReference>
<evidence type="ECO:0000313" key="3">
    <source>
        <dbReference type="EMBL" id="TPN89251.1"/>
    </source>
</evidence>
<keyword evidence="4" id="KW-1185">Reference proteome</keyword>
<feature type="region of interest" description="Disordered" evidence="1">
    <location>
        <begin position="540"/>
        <end position="581"/>
    </location>
</feature>
<comment type="caution">
    <text evidence="3">The sequence shown here is derived from an EMBL/GenBank/DDBJ whole genome shotgun (WGS) entry which is preliminary data.</text>
</comment>
<accession>A0A504JR92</accession>
<dbReference type="Proteomes" id="UP000315540">
    <property type="component" value="Unassembled WGS sequence"/>
</dbReference>